<dbReference type="OrthoDB" id="2150324at2759"/>
<dbReference type="AlphaFoldDB" id="A0A0D0URB4"/>
<evidence type="ECO:0000313" key="1">
    <source>
        <dbReference type="EMBL" id="KIR50643.1"/>
    </source>
</evidence>
<gene>
    <name evidence="1" type="ORF">I312_00584</name>
</gene>
<accession>A0A0D0URB4</accession>
<name>A0A0D0URB4_CRYGA</name>
<dbReference type="EMBL" id="KN847973">
    <property type="protein sequence ID" value="KIR50643.1"/>
    <property type="molecule type" value="Genomic_DNA"/>
</dbReference>
<sequence length="66" mass="7522">MAVGAGLPIGIIFLFKMYLRRHYHPDGEVFSQYIDNMKATISDMGNGRLSMSMSYSEKTGCQRSRR</sequence>
<proteinExistence type="predicted"/>
<reference evidence="1" key="1">
    <citation type="submission" date="2015-01" db="EMBL/GenBank/DDBJ databases">
        <title>The Genome Sequence of Cryptococcus gattii CA1280.</title>
        <authorList>
            <consortium name="The Broad Institute Genomics Platform"/>
            <person name="Cuomo C."/>
            <person name="Litvintseva A."/>
            <person name="Chen Y."/>
            <person name="Heitman J."/>
            <person name="Sun S."/>
            <person name="Springer D."/>
            <person name="Dromer F."/>
            <person name="Young S."/>
            <person name="Zeng Q."/>
            <person name="Gargeya S."/>
            <person name="Abouelleil A."/>
            <person name="Alvarado L."/>
            <person name="Chapman S.B."/>
            <person name="Gainer-Dewar J."/>
            <person name="Goldberg J."/>
            <person name="Griggs A."/>
            <person name="Gujja S."/>
            <person name="Hansen M."/>
            <person name="Howarth C."/>
            <person name="Imamovic A."/>
            <person name="Larimer J."/>
            <person name="Murphy C."/>
            <person name="Naylor J."/>
            <person name="Pearson M."/>
            <person name="Priest M."/>
            <person name="Roberts A."/>
            <person name="Saif S."/>
            <person name="Shea T."/>
            <person name="Sykes S."/>
            <person name="Wortman J."/>
            <person name="Nusbaum C."/>
            <person name="Birren B."/>
        </authorList>
    </citation>
    <scope>NUCLEOTIDE SEQUENCE [LARGE SCALE GENOMIC DNA]</scope>
    <source>
        <strain evidence="1">CA1280</strain>
    </source>
</reference>
<dbReference type="HOGENOM" id="CLU_2831122_0_0_1"/>
<protein>
    <submittedName>
        <fullName evidence="1">Uncharacterized protein</fullName>
    </submittedName>
</protein>
<organism evidence="1">
    <name type="scientific">Cryptococcus bacillisporus CA1280</name>
    <dbReference type="NCBI Taxonomy" id="1296109"/>
    <lineage>
        <taxon>Eukaryota</taxon>
        <taxon>Fungi</taxon>
        <taxon>Dikarya</taxon>
        <taxon>Basidiomycota</taxon>
        <taxon>Agaricomycotina</taxon>
        <taxon>Tremellomycetes</taxon>
        <taxon>Tremellales</taxon>
        <taxon>Cryptococcaceae</taxon>
        <taxon>Cryptococcus</taxon>
        <taxon>Cryptococcus gattii species complex</taxon>
    </lineage>
</organism>